<evidence type="ECO:0000256" key="6">
    <source>
        <dbReference type="ARBA" id="ARBA00022750"/>
    </source>
</evidence>
<evidence type="ECO:0000259" key="10">
    <source>
        <dbReference type="PROSITE" id="PS50030"/>
    </source>
</evidence>
<keyword evidence="13" id="KW-1185">Reference proteome</keyword>
<organism evidence="12 13">
    <name type="scientific">Desmophyllum pertusum</name>
    <dbReference type="NCBI Taxonomy" id="174260"/>
    <lineage>
        <taxon>Eukaryota</taxon>
        <taxon>Metazoa</taxon>
        <taxon>Cnidaria</taxon>
        <taxon>Anthozoa</taxon>
        <taxon>Hexacorallia</taxon>
        <taxon>Scleractinia</taxon>
        <taxon>Caryophylliina</taxon>
        <taxon>Caryophylliidae</taxon>
        <taxon>Desmophyllum</taxon>
    </lineage>
</organism>
<evidence type="ECO:0000256" key="7">
    <source>
        <dbReference type="ARBA" id="ARBA00022801"/>
    </source>
</evidence>
<dbReference type="OrthoDB" id="1047367at2759"/>
<evidence type="ECO:0000256" key="5">
    <source>
        <dbReference type="ARBA" id="ARBA00022670"/>
    </source>
</evidence>
<keyword evidence="4" id="KW-0963">Cytoplasm</keyword>
<dbReference type="Pfam" id="PF24669">
    <property type="entry name" value="Ddi2_HDD"/>
    <property type="match status" value="1"/>
</dbReference>
<dbReference type="InterPro" id="IPR015940">
    <property type="entry name" value="UBA"/>
</dbReference>
<dbReference type="FunFam" id="2.40.70.10:FF:000005">
    <property type="entry name" value="DNA damage inducible 1 homolog 2"/>
    <property type="match status" value="1"/>
</dbReference>
<dbReference type="Gene3D" id="1.10.8.10">
    <property type="entry name" value="DNA helicase RuvA subunit, C-terminal domain"/>
    <property type="match status" value="1"/>
</dbReference>
<feature type="region of interest" description="Disordered" evidence="9">
    <location>
        <begin position="382"/>
        <end position="414"/>
    </location>
</feature>
<feature type="domain" description="UBA" evidence="10">
    <location>
        <begin position="419"/>
        <end position="459"/>
    </location>
</feature>
<dbReference type="SUPFAM" id="SSF50630">
    <property type="entry name" value="Acid proteases"/>
    <property type="match status" value="1"/>
</dbReference>
<dbReference type="InterPro" id="IPR029071">
    <property type="entry name" value="Ubiquitin-like_domsf"/>
</dbReference>
<sequence>MKVTATLEGDQIFTLDVNDDLELENFKALLQFECHVQSSQIVIFHNGVPLRDDKKTLNGYGIKDGDVLWIQRALQSTQRLAQPSGAAPVAPVGGLSWGSIQVPNSSSRPQSARNQAATAQPIQSRVDTDSPEYIRDMFLADPHQLSLLKERNPELADALLSGNLQGFTSVLQRQRQERADRDMQRIRTMNADPFDLDAQKQIAEEIRLSNVNQNMEIAMEYSPESFGKVVMLYIDCKLDGHPVKAFVDSGAQMTFMSVACAERCHIMRLLDQRWAGIAKGVGTQKIVGRVHVAQIQIEKDFLPSSFSVMEDQPMDLVLGLDMLKRHQCCIDLKNNVLRIGTTGTETPFLSESDLPMTDRLAFSDEGEVEDKELAEMEDKELAEAMDQSVKETAQGASSSSQSSSGTGVASASSGAGVASFPEASIQKIIDLGFTRDQAILELQRANGNVDLAATALLARSIKLPSSTKR</sequence>
<evidence type="ECO:0000256" key="4">
    <source>
        <dbReference type="ARBA" id="ARBA00022490"/>
    </source>
</evidence>
<name>A0A9X0A656_9CNID</name>
<evidence type="ECO:0000256" key="9">
    <source>
        <dbReference type="SAM" id="MobiDB-lite"/>
    </source>
</evidence>
<feature type="domain" description="Ubiquitin-like" evidence="11">
    <location>
        <begin position="1"/>
        <end position="68"/>
    </location>
</feature>
<dbReference type="AlphaFoldDB" id="A0A9X0A656"/>
<dbReference type="EMBL" id="MU825398">
    <property type="protein sequence ID" value="KAJ7393499.1"/>
    <property type="molecule type" value="Genomic_DNA"/>
</dbReference>
<dbReference type="CDD" id="cd05479">
    <property type="entry name" value="RP_DDI"/>
    <property type="match status" value="1"/>
</dbReference>
<evidence type="ECO:0000256" key="8">
    <source>
        <dbReference type="ARBA" id="ARBA00022927"/>
    </source>
</evidence>
<evidence type="ECO:0000313" key="13">
    <source>
        <dbReference type="Proteomes" id="UP001163046"/>
    </source>
</evidence>
<feature type="compositionally biased region" description="Low complexity" evidence="9">
    <location>
        <begin position="392"/>
        <end position="414"/>
    </location>
</feature>
<dbReference type="InterPro" id="IPR033882">
    <property type="entry name" value="DDI1_N"/>
</dbReference>
<dbReference type="SUPFAM" id="SSF54236">
    <property type="entry name" value="Ubiquitin-like"/>
    <property type="match status" value="1"/>
</dbReference>
<dbReference type="Pfam" id="PF00627">
    <property type="entry name" value="UBA"/>
    <property type="match status" value="1"/>
</dbReference>
<dbReference type="InterPro" id="IPR021109">
    <property type="entry name" value="Peptidase_aspartic_dom_sf"/>
</dbReference>
<dbReference type="PANTHER" id="PTHR15397">
    <property type="entry name" value="SODIUM-GLUCOSE COTRANSPORTER REGULATORY PROTEIN -RELATED"/>
    <property type="match status" value="1"/>
</dbReference>
<keyword evidence="6" id="KW-0064">Aspartyl protease</keyword>
<dbReference type="GO" id="GO:0005737">
    <property type="term" value="C:cytoplasm"/>
    <property type="evidence" value="ECO:0007669"/>
    <property type="project" value="UniProtKB-SubCell"/>
</dbReference>
<feature type="compositionally biased region" description="Polar residues" evidence="9">
    <location>
        <begin position="100"/>
        <end position="125"/>
    </location>
</feature>
<dbReference type="SUPFAM" id="SSF46934">
    <property type="entry name" value="UBA-like"/>
    <property type="match status" value="1"/>
</dbReference>
<dbReference type="InterPro" id="IPR019103">
    <property type="entry name" value="Peptidase_aspartic_DDI1-type"/>
</dbReference>
<evidence type="ECO:0000259" key="11">
    <source>
        <dbReference type="PROSITE" id="PS50053"/>
    </source>
</evidence>
<dbReference type="InterPro" id="IPR057273">
    <property type="entry name" value="Ddi1/2_HDD"/>
</dbReference>
<dbReference type="Proteomes" id="UP001163046">
    <property type="component" value="Unassembled WGS sequence"/>
</dbReference>
<dbReference type="GO" id="GO:0015031">
    <property type="term" value="P:protein transport"/>
    <property type="evidence" value="ECO:0007669"/>
    <property type="project" value="UniProtKB-KW"/>
</dbReference>
<evidence type="ECO:0000313" key="12">
    <source>
        <dbReference type="EMBL" id="KAJ7393499.1"/>
    </source>
</evidence>
<dbReference type="PROSITE" id="PS50030">
    <property type="entry name" value="UBA"/>
    <property type="match status" value="1"/>
</dbReference>
<dbReference type="SMART" id="SM00165">
    <property type="entry name" value="UBA"/>
    <property type="match status" value="1"/>
</dbReference>
<gene>
    <name evidence="12" type="primary">DDI2</name>
    <name evidence="12" type="ORF">OS493_006482</name>
</gene>
<dbReference type="GO" id="GO:0004190">
    <property type="term" value="F:aspartic-type endopeptidase activity"/>
    <property type="evidence" value="ECO:0007669"/>
    <property type="project" value="UniProtKB-KW"/>
</dbReference>
<keyword evidence="7" id="KW-0378">Hydrolase</keyword>
<evidence type="ECO:0000256" key="1">
    <source>
        <dbReference type="ARBA" id="ARBA00004496"/>
    </source>
</evidence>
<proteinExistence type="inferred from homology"/>
<reference evidence="12" key="1">
    <citation type="submission" date="2023-01" db="EMBL/GenBank/DDBJ databases">
        <title>Genome assembly of the deep-sea coral Lophelia pertusa.</title>
        <authorList>
            <person name="Herrera S."/>
            <person name="Cordes E."/>
        </authorList>
    </citation>
    <scope>NUCLEOTIDE SEQUENCE</scope>
    <source>
        <strain evidence="12">USNM1676648</strain>
        <tissue evidence="12">Polyp</tissue>
    </source>
</reference>
<comment type="caution">
    <text evidence="12">The sequence shown here is derived from an EMBL/GenBank/DDBJ whole genome shotgun (WGS) entry which is preliminary data.</text>
</comment>
<dbReference type="InterPro" id="IPR009060">
    <property type="entry name" value="UBA-like_sf"/>
</dbReference>
<dbReference type="PANTHER" id="PTHR15397:SF3">
    <property type="entry name" value="DNA DAMAGE INDUCIBLE 1 HOMOLOG 2"/>
    <property type="match status" value="1"/>
</dbReference>
<dbReference type="Pfam" id="PF00240">
    <property type="entry name" value="ubiquitin"/>
    <property type="match status" value="1"/>
</dbReference>
<dbReference type="Gene3D" id="3.10.20.90">
    <property type="entry name" value="Phosphatidylinositol 3-kinase Catalytic Subunit, Chain A, domain 1"/>
    <property type="match status" value="1"/>
</dbReference>
<keyword evidence="8" id="KW-0653">Protein transport</keyword>
<dbReference type="CDD" id="cd01796">
    <property type="entry name" value="Ubl_Ddi1_like"/>
    <property type="match status" value="1"/>
</dbReference>
<evidence type="ECO:0000256" key="2">
    <source>
        <dbReference type="ARBA" id="ARBA00009136"/>
    </source>
</evidence>
<feature type="region of interest" description="Disordered" evidence="9">
    <location>
        <begin position="100"/>
        <end position="127"/>
    </location>
</feature>
<protein>
    <submittedName>
        <fullName evidence="12">Cyanamide hydratase</fullName>
    </submittedName>
</protein>
<dbReference type="Gene3D" id="2.40.70.10">
    <property type="entry name" value="Acid Proteases"/>
    <property type="match status" value="1"/>
</dbReference>
<dbReference type="Pfam" id="PF09668">
    <property type="entry name" value="Asp_protease"/>
    <property type="match status" value="1"/>
</dbReference>
<comment type="similarity">
    <text evidence="2">Belongs to the DDI1 family.</text>
</comment>
<accession>A0A9X0A656</accession>
<dbReference type="PROSITE" id="PS50053">
    <property type="entry name" value="UBIQUITIN_2"/>
    <property type="match status" value="1"/>
</dbReference>
<dbReference type="InterPro" id="IPR000626">
    <property type="entry name" value="Ubiquitin-like_dom"/>
</dbReference>
<evidence type="ECO:0000256" key="3">
    <source>
        <dbReference type="ARBA" id="ARBA00022448"/>
    </source>
</evidence>
<dbReference type="GO" id="GO:0006508">
    <property type="term" value="P:proteolysis"/>
    <property type="evidence" value="ECO:0007669"/>
    <property type="project" value="UniProtKB-KW"/>
</dbReference>
<comment type="subcellular location">
    <subcellularLocation>
        <location evidence="1">Cytoplasm</location>
    </subcellularLocation>
</comment>
<keyword evidence="3" id="KW-0813">Transport</keyword>
<keyword evidence="5" id="KW-0645">Protease</keyword>